<evidence type="ECO:0000256" key="1">
    <source>
        <dbReference type="SAM" id="SignalP"/>
    </source>
</evidence>
<dbReference type="PANTHER" id="PTHR34387">
    <property type="entry name" value="SLR1258 PROTEIN"/>
    <property type="match status" value="1"/>
</dbReference>
<evidence type="ECO:0000313" key="2">
    <source>
        <dbReference type="EMBL" id="RBA38852.1"/>
    </source>
</evidence>
<gene>
    <name evidence="2" type="ORF">DQ226_04410</name>
</gene>
<dbReference type="Gene3D" id="3.30.70.2970">
    <property type="entry name" value="Protein of unknown function (DUF541), domain 2"/>
    <property type="match status" value="1"/>
</dbReference>
<dbReference type="Proteomes" id="UP000252187">
    <property type="component" value="Unassembled WGS sequence"/>
</dbReference>
<organism evidence="2 3">
    <name type="scientific">Dietzia maris</name>
    <dbReference type="NCBI Taxonomy" id="37915"/>
    <lineage>
        <taxon>Bacteria</taxon>
        <taxon>Bacillati</taxon>
        <taxon>Actinomycetota</taxon>
        <taxon>Actinomycetes</taxon>
        <taxon>Mycobacteriales</taxon>
        <taxon>Dietziaceae</taxon>
        <taxon>Dietzia</taxon>
    </lineage>
</organism>
<feature type="chain" id="PRO_5039560767" evidence="1">
    <location>
        <begin position="21"/>
        <end position="231"/>
    </location>
</feature>
<dbReference type="GO" id="GO:0006974">
    <property type="term" value="P:DNA damage response"/>
    <property type="evidence" value="ECO:0007669"/>
    <property type="project" value="TreeGrafter"/>
</dbReference>
<dbReference type="Gene3D" id="3.30.110.170">
    <property type="entry name" value="Protein of unknown function (DUF541), domain 1"/>
    <property type="match status" value="1"/>
</dbReference>
<dbReference type="InterPro" id="IPR052022">
    <property type="entry name" value="26kDa_periplasmic_antigen"/>
</dbReference>
<dbReference type="InterPro" id="IPR007497">
    <property type="entry name" value="SIMPL/DUF541"/>
</dbReference>
<dbReference type="Pfam" id="PF04402">
    <property type="entry name" value="SIMPL"/>
    <property type="match status" value="1"/>
</dbReference>
<protein>
    <submittedName>
        <fullName evidence="2">DUF541 domain-containing protein</fullName>
    </submittedName>
</protein>
<keyword evidence="1" id="KW-0732">Signal</keyword>
<accession>A0A365PCD0</accession>
<reference evidence="2 3" key="1">
    <citation type="submission" date="2018-06" db="EMBL/GenBank/DDBJ databases">
        <title>Whole genome sequencing of four bacterial strains from South Shetland trench revealing bio-synthetic gene clusters.</title>
        <authorList>
            <person name="Abdel-Mageed W.M."/>
            <person name="Lehri B."/>
            <person name="Jarmusch S.A."/>
            <person name="Miranda K."/>
            <person name="Goodfellow M."/>
            <person name="Jaspars M."/>
            <person name="Karlyshev A.V."/>
        </authorList>
    </citation>
    <scope>NUCLEOTIDE SEQUENCE [LARGE SCALE GENOMIC DNA]</scope>
    <source>
        <strain evidence="2 3">SST1</strain>
    </source>
</reference>
<dbReference type="RefSeq" id="WP_069388828.1">
    <property type="nucleotide sequence ID" value="NZ_JALXXI010000010.1"/>
</dbReference>
<dbReference type="EMBL" id="QNTT01000007">
    <property type="protein sequence ID" value="RBA38852.1"/>
    <property type="molecule type" value="Genomic_DNA"/>
</dbReference>
<sequence length="231" mass="23663">MASPRVPAALALLTAALLLAGCSGQSEDPPVISTQGTGIVTGSPDTVTIVLGVETRASDASTALTDNAERARSLIETIKAQGVEEEDIATKNLSVQPNFLPSGSIDGYIVTNQVTATLRDVDRSGDLIDAAAGAAGDAIRVQQLTFSIDDDSDLRAQARAQAVTRAEEQAQQIAEAAGAELGAVQSITEVPETEATPFPVSRSLADGAASTPIEAGSQDLTVSVSVTYEIN</sequence>
<proteinExistence type="predicted"/>
<comment type="caution">
    <text evidence="2">The sequence shown here is derived from an EMBL/GenBank/DDBJ whole genome shotgun (WGS) entry which is preliminary data.</text>
</comment>
<name>A0A365PCD0_9ACTN</name>
<dbReference type="AlphaFoldDB" id="A0A365PCD0"/>
<dbReference type="PANTHER" id="PTHR34387:SF2">
    <property type="entry name" value="SLR1258 PROTEIN"/>
    <property type="match status" value="1"/>
</dbReference>
<dbReference type="PROSITE" id="PS51257">
    <property type="entry name" value="PROKAR_LIPOPROTEIN"/>
    <property type="match status" value="1"/>
</dbReference>
<evidence type="ECO:0000313" key="3">
    <source>
        <dbReference type="Proteomes" id="UP000252187"/>
    </source>
</evidence>
<feature type="signal peptide" evidence="1">
    <location>
        <begin position="1"/>
        <end position="20"/>
    </location>
</feature>